<dbReference type="GO" id="GO:0046872">
    <property type="term" value="F:metal ion binding"/>
    <property type="evidence" value="ECO:0007669"/>
    <property type="project" value="TreeGrafter"/>
</dbReference>
<evidence type="ECO:0000259" key="2">
    <source>
        <dbReference type="PROSITE" id="PS51708"/>
    </source>
</evidence>
<dbReference type="Pfam" id="PF05235">
    <property type="entry name" value="CHAD"/>
    <property type="match status" value="1"/>
</dbReference>
<dbReference type="Gene3D" id="2.40.320.10">
    <property type="entry name" value="Hypothetical Protein Pfu-838710-001"/>
    <property type="match status" value="1"/>
</dbReference>
<evidence type="ECO:0000313" key="4">
    <source>
        <dbReference type="Proteomes" id="UP000006201"/>
    </source>
</evidence>
<accession>A4C763</accession>
<dbReference type="AlphaFoldDB" id="A4C763"/>
<proteinExistence type="predicted"/>
<dbReference type="eggNOG" id="COG3025">
    <property type="taxonomic scope" value="Bacteria"/>
</dbReference>
<dbReference type="PROSITE" id="PS51708">
    <property type="entry name" value="CHAD"/>
    <property type="match status" value="1"/>
</dbReference>
<dbReference type="CDD" id="cd07756">
    <property type="entry name" value="CYTH-like_Pase_CHAD"/>
    <property type="match status" value="1"/>
</dbReference>
<organism evidence="3 4">
    <name type="scientific">Pseudoalteromonas tunicata D2</name>
    <dbReference type="NCBI Taxonomy" id="87626"/>
    <lineage>
        <taxon>Bacteria</taxon>
        <taxon>Pseudomonadati</taxon>
        <taxon>Pseudomonadota</taxon>
        <taxon>Gammaproteobacteria</taxon>
        <taxon>Alteromonadales</taxon>
        <taxon>Pseudoalteromonadaceae</taxon>
        <taxon>Pseudoalteromonas</taxon>
    </lineage>
</organism>
<dbReference type="PANTHER" id="PTHR39569">
    <property type="entry name" value="INORGANIC TRIPHOSPHATASE"/>
    <property type="match status" value="1"/>
</dbReference>
<evidence type="ECO:0000259" key="1">
    <source>
        <dbReference type="PROSITE" id="PS51707"/>
    </source>
</evidence>
<dbReference type="InterPro" id="IPR039013">
    <property type="entry name" value="YgiF"/>
</dbReference>
<dbReference type="OrthoDB" id="3034217at2"/>
<reference evidence="3 4" key="1">
    <citation type="submission" date="2006-02" db="EMBL/GenBank/DDBJ databases">
        <authorList>
            <person name="Moran M.A."/>
            <person name="Kjelleberg S."/>
            <person name="Egan S."/>
            <person name="Saunders N."/>
            <person name="Thomas T."/>
            <person name="Ferriera S."/>
            <person name="Johnson J."/>
            <person name="Kravitz S."/>
            <person name="Halpern A."/>
            <person name="Remington K."/>
            <person name="Beeson K."/>
            <person name="Tran B."/>
            <person name="Rogers Y.-H."/>
            <person name="Friedman R."/>
            <person name="Venter J.C."/>
        </authorList>
    </citation>
    <scope>NUCLEOTIDE SEQUENCE [LARGE SCALE GENOMIC DNA]</scope>
    <source>
        <strain evidence="3 4">D2</strain>
    </source>
</reference>
<dbReference type="SMART" id="SM01118">
    <property type="entry name" value="CYTH"/>
    <property type="match status" value="1"/>
</dbReference>
<dbReference type="Proteomes" id="UP000006201">
    <property type="component" value="Unassembled WGS sequence"/>
</dbReference>
<dbReference type="EMBL" id="AAOH01000002">
    <property type="protein sequence ID" value="EAR29817.1"/>
    <property type="molecule type" value="Genomic_DNA"/>
</dbReference>
<dbReference type="RefSeq" id="WP_009837691.1">
    <property type="nucleotide sequence ID" value="NZ_AAOH01000002.1"/>
</dbReference>
<dbReference type="InterPro" id="IPR023577">
    <property type="entry name" value="CYTH_domain"/>
</dbReference>
<dbReference type="Pfam" id="PF01928">
    <property type="entry name" value="CYTH"/>
    <property type="match status" value="1"/>
</dbReference>
<dbReference type="InterPro" id="IPR033469">
    <property type="entry name" value="CYTH-like_dom_sf"/>
</dbReference>
<gene>
    <name evidence="3" type="ORF">PTD2_13394</name>
</gene>
<dbReference type="InterPro" id="IPR038186">
    <property type="entry name" value="CHAD_dom_sf"/>
</dbReference>
<dbReference type="PANTHER" id="PTHR39569:SF1">
    <property type="entry name" value="INORGANIC TRIPHOSPHATASE"/>
    <property type="match status" value="1"/>
</dbReference>
<comment type="caution">
    <text evidence="3">The sequence shown here is derived from an EMBL/GenBank/DDBJ whole genome shotgun (WGS) entry which is preliminary data.</text>
</comment>
<evidence type="ECO:0008006" key="5">
    <source>
        <dbReference type="Google" id="ProtNLM"/>
    </source>
</evidence>
<dbReference type="HOGENOM" id="CLU_040400_0_2_6"/>
<feature type="domain" description="CHAD" evidence="2">
    <location>
        <begin position="221"/>
        <end position="480"/>
    </location>
</feature>
<feature type="domain" description="CYTH" evidence="1">
    <location>
        <begin position="2"/>
        <end position="205"/>
    </location>
</feature>
<keyword evidence="4" id="KW-1185">Reference proteome</keyword>
<dbReference type="PROSITE" id="PS51707">
    <property type="entry name" value="CYTH"/>
    <property type="match status" value="1"/>
</dbReference>
<dbReference type="Gene3D" id="1.40.20.10">
    <property type="entry name" value="CHAD domain"/>
    <property type="match status" value="1"/>
</dbReference>
<sequence>MDTEIELKFLVSDTVITHIPGLITQFGKRITNFPARNLLNAYFDTPNRELRALDIGLRTRCCDGECEQTIKLAGEVVGGLHQRPEYNVALSGNRPDLEAFPANIWPHGMQISAINQSLYPIFSTNFIRRTWLVETENGSEIEVVLDKGEVSASGQHLGICEVEMELKKGHRSDIFALAKQLIQCSEVRLGLYSKAARGYMLADHKPLKADNYINYVPLTNDMTQEQALIACLNYGIRFVQKHEQCYFEDAKFKTLKLMMDGIALIRHTFWLFEAIVDKQATEHLRQELKWFLHTFSWVEGAIQIKTFTSKKHAYYKKISKAPSLNAVIEDIREQRPRIASIKAIFQSPRYNNLILALTTFLVDKSWRTAWSAQNVQAAELKVIDIAADLFEKDWQEMQTLLPLERALTAQDYLAQKNELQRNLLSGACLGSLFASTKRDEYRSPWFDIVEGIDELGTLDYLQRLSEQQSDDALANIQVWLAQKTENLVAAMEQSRQVTLKQTPYWR</sequence>
<protein>
    <recommendedName>
        <fullName evidence="5">CYTH domain-containing protein</fullName>
    </recommendedName>
</protein>
<dbReference type="GO" id="GO:0050355">
    <property type="term" value="F:inorganic triphosphate phosphatase activity"/>
    <property type="evidence" value="ECO:0007669"/>
    <property type="project" value="InterPro"/>
</dbReference>
<evidence type="ECO:0000313" key="3">
    <source>
        <dbReference type="EMBL" id="EAR29817.1"/>
    </source>
</evidence>
<dbReference type="InterPro" id="IPR007899">
    <property type="entry name" value="CHAD_dom"/>
</dbReference>
<dbReference type="SUPFAM" id="SSF55154">
    <property type="entry name" value="CYTH-like phosphatases"/>
    <property type="match status" value="1"/>
</dbReference>
<dbReference type="STRING" id="87626.PTD2_13394"/>
<name>A4C763_9GAMM</name>